<name>A0A1E7F4E9_9STRA</name>
<sequence>MMVVVNHTCTKGTKKQKRCDYDSDRSYEGLGLEYQRSKLLTPGKKDTFLPYTNRWNCPVKLGMMVDFDKQATKTSWGDRLLFESLRNEDVDDLVGLATTFGSDTNTSQSQPATDAPPVFQDPQKHNPLLLLQSDSPLPPSYIDYIKSRAVQQLRQNDCNIKNYKKNNLESFDTSAAVAMGMYLEECITASLLPLAGLHVVRCRAIENMTLAEIEFGTMSAPTTSSNNNINDDDDNDDNPICNVYNVDDDDSYALKQTVLHPITGEKVHLDMNKIQWKDEKSFEEWTLPPEEAILKLREQEMLSKEASYHFVPEASRSWNCPVPDETNDSLNTAERDQSSTFAMRHNVNPSAVVANWEIFDIFMTPANALVAQQQQQPPPPPQNTSTE</sequence>
<dbReference type="KEGG" id="fcy:FRACYDRAFT_243534"/>
<gene>
    <name evidence="1" type="ORF">FRACYDRAFT_243534</name>
</gene>
<evidence type="ECO:0000313" key="1">
    <source>
        <dbReference type="EMBL" id="OEU13017.1"/>
    </source>
</evidence>
<accession>A0A1E7F4E9</accession>
<dbReference type="Proteomes" id="UP000095751">
    <property type="component" value="Unassembled WGS sequence"/>
</dbReference>
<keyword evidence="2" id="KW-1185">Reference proteome</keyword>
<reference evidence="1 2" key="1">
    <citation type="submission" date="2016-09" db="EMBL/GenBank/DDBJ databases">
        <title>Extensive genetic diversity and differential bi-allelic expression allows diatom success in the polar Southern Ocean.</title>
        <authorList>
            <consortium name="DOE Joint Genome Institute"/>
            <person name="Mock T."/>
            <person name="Otillar R.P."/>
            <person name="Strauss J."/>
            <person name="Dupont C."/>
            <person name="Frickenhaus S."/>
            <person name="Maumus F."/>
            <person name="Mcmullan M."/>
            <person name="Sanges R."/>
            <person name="Schmutz J."/>
            <person name="Toseland A."/>
            <person name="Valas R."/>
            <person name="Veluchamy A."/>
            <person name="Ward B.J."/>
            <person name="Allen A."/>
            <person name="Barry K."/>
            <person name="Falciatore A."/>
            <person name="Ferrante M."/>
            <person name="Fortunato A.E."/>
            <person name="Gloeckner G."/>
            <person name="Gruber A."/>
            <person name="Hipkin R."/>
            <person name="Janech M."/>
            <person name="Kroth P."/>
            <person name="Leese F."/>
            <person name="Lindquist E."/>
            <person name="Lyon B.R."/>
            <person name="Martin J."/>
            <person name="Mayer C."/>
            <person name="Parker M."/>
            <person name="Quesneville H."/>
            <person name="Raymond J."/>
            <person name="Uhlig C."/>
            <person name="Valentin K.U."/>
            <person name="Worden A.Z."/>
            <person name="Armbrust E.V."/>
            <person name="Bowler C."/>
            <person name="Green B."/>
            <person name="Moulton V."/>
            <person name="Van Oosterhout C."/>
            <person name="Grigoriev I."/>
        </authorList>
    </citation>
    <scope>NUCLEOTIDE SEQUENCE [LARGE SCALE GENOMIC DNA]</scope>
    <source>
        <strain evidence="1 2">CCMP1102</strain>
    </source>
</reference>
<dbReference type="EMBL" id="KV784363">
    <property type="protein sequence ID" value="OEU13017.1"/>
    <property type="molecule type" value="Genomic_DNA"/>
</dbReference>
<protein>
    <submittedName>
        <fullName evidence="1">Uncharacterized protein</fullName>
    </submittedName>
</protein>
<proteinExistence type="predicted"/>
<dbReference type="AlphaFoldDB" id="A0A1E7F4E9"/>
<organism evidence="1 2">
    <name type="scientific">Fragilariopsis cylindrus CCMP1102</name>
    <dbReference type="NCBI Taxonomy" id="635003"/>
    <lineage>
        <taxon>Eukaryota</taxon>
        <taxon>Sar</taxon>
        <taxon>Stramenopiles</taxon>
        <taxon>Ochrophyta</taxon>
        <taxon>Bacillariophyta</taxon>
        <taxon>Bacillariophyceae</taxon>
        <taxon>Bacillariophycidae</taxon>
        <taxon>Bacillariales</taxon>
        <taxon>Bacillariaceae</taxon>
        <taxon>Fragilariopsis</taxon>
    </lineage>
</organism>
<evidence type="ECO:0000313" key="2">
    <source>
        <dbReference type="Proteomes" id="UP000095751"/>
    </source>
</evidence>
<dbReference type="InParanoid" id="A0A1E7F4E9"/>
<dbReference type="OrthoDB" id="49618at2759"/>